<gene>
    <name evidence="7" type="ORF">BDV29DRAFT_190237</name>
</gene>
<dbReference type="AlphaFoldDB" id="A0A5N5X3J4"/>
<dbReference type="Gene3D" id="4.10.240.10">
    <property type="entry name" value="Zn(2)-C6 fungal-type DNA-binding domain"/>
    <property type="match status" value="1"/>
</dbReference>
<evidence type="ECO:0000259" key="6">
    <source>
        <dbReference type="PROSITE" id="PS50048"/>
    </source>
</evidence>
<dbReference type="InterPro" id="IPR021858">
    <property type="entry name" value="Fun_TF"/>
</dbReference>
<dbReference type="GO" id="GO:0000981">
    <property type="term" value="F:DNA-binding transcription factor activity, RNA polymerase II-specific"/>
    <property type="evidence" value="ECO:0007669"/>
    <property type="project" value="InterPro"/>
</dbReference>
<dbReference type="PANTHER" id="PTHR37534:SF43">
    <property type="entry name" value="FINGER DOMAIN PROTEIN, PUTATIVE (AFU_ORTHOLOGUE AFUA_1G01850)-RELATED"/>
    <property type="match status" value="1"/>
</dbReference>
<organism evidence="7 8">
    <name type="scientific">Aspergillus leporis</name>
    <dbReference type="NCBI Taxonomy" id="41062"/>
    <lineage>
        <taxon>Eukaryota</taxon>
        <taxon>Fungi</taxon>
        <taxon>Dikarya</taxon>
        <taxon>Ascomycota</taxon>
        <taxon>Pezizomycotina</taxon>
        <taxon>Eurotiomycetes</taxon>
        <taxon>Eurotiomycetidae</taxon>
        <taxon>Eurotiales</taxon>
        <taxon>Aspergillaceae</taxon>
        <taxon>Aspergillus</taxon>
        <taxon>Aspergillus subgen. Circumdati</taxon>
    </lineage>
</organism>
<dbReference type="CDD" id="cd00067">
    <property type="entry name" value="GAL4"/>
    <property type="match status" value="1"/>
</dbReference>
<keyword evidence="5" id="KW-0539">Nucleus</keyword>
<reference evidence="7 8" key="1">
    <citation type="submission" date="2019-04" db="EMBL/GenBank/DDBJ databases">
        <title>Friends and foes A comparative genomics study of 23 Aspergillus species from section Flavi.</title>
        <authorList>
            <consortium name="DOE Joint Genome Institute"/>
            <person name="Kjaerbolling I."/>
            <person name="Vesth T."/>
            <person name="Frisvad J.C."/>
            <person name="Nybo J.L."/>
            <person name="Theobald S."/>
            <person name="Kildgaard S."/>
            <person name="Isbrandt T."/>
            <person name="Kuo A."/>
            <person name="Sato A."/>
            <person name="Lyhne E.K."/>
            <person name="Kogle M.E."/>
            <person name="Wiebenga A."/>
            <person name="Kun R.S."/>
            <person name="Lubbers R.J."/>
            <person name="Makela M.R."/>
            <person name="Barry K."/>
            <person name="Chovatia M."/>
            <person name="Clum A."/>
            <person name="Daum C."/>
            <person name="Haridas S."/>
            <person name="He G."/>
            <person name="LaButti K."/>
            <person name="Lipzen A."/>
            <person name="Mondo S."/>
            <person name="Riley R."/>
            <person name="Salamov A."/>
            <person name="Simmons B.A."/>
            <person name="Magnuson J.K."/>
            <person name="Henrissat B."/>
            <person name="Mortensen U.H."/>
            <person name="Larsen T.O."/>
            <person name="Devries R.P."/>
            <person name="Grigoriev I.V."/>
            <person name="Machida M."/>
            <person name="Baker S.E."/>
            <person name="Andersen M.R."/>
        </authorList>
    </citation>
    <scope>NUCLEOTIDE SEQUENCE [LARGE SCALE GENOMIC DNA]</scope>
    <source>
        <strain evidence="7 8">CBS 151.66</strain>
    </source>
</reference>
<dbReference type="Pfam" id="PF00172">
    <property type="entry name" value="Zn_clus"/>
    <property type="match status" value="1"/>
</dbReference>
<dbReference type="SUPFAM" id="SSF57701">
    <property type="entry name" value="Zn2/Cys6 DNA-binding domain"/>
    <property type="match status" value="1"/>
</dbReference>
<dbReference type="InterPro" id="IPR001138">
    <property type="entry name" value="Zn2Cys6_DnaBD"/>
</dbReference>
<dbReference type="Proteomes" id="UP000326565">
    <property type="component" value="Unassembled WGS sequence"/>
</dbReference>
<dbReference type="GO" id="GO:0045944">
    <property type="term" value="P:positive regulation of transcription by RNA polymerase II"/>
    <property type="evidence" value="ECO:0007669"/>
    <property type="project" value="TreeGrafter"/>
</dbReference>
<keyword evidence="8" id="KW-1185">Reference proteome</keyword>
<dbReference type="GO" id="GO:0008270">
    <property type="term" value="F:zinc ion binding"/>
    <property type="evidence" value="ECO:0007669"/>
    <property type="project" value="InterPro"/>
</dbReference>
<dbReference type="EMBL" id="ML732195">
    <property type="protein sequence ID" value="KAB8075358.1"/>
    <property type="molecule type" value="Genomic_DNA"/>
</dbReference>
<dbReference type="InterPro" id="IPR036864">
    <property type="entry name" value="Zn2-C6_fun-type_DNA-bd_sf"/>
</dbReference>
<dbReference type="PROSITE" id="PS00463">
    <property type="entry name" value="ZN2_CY6_FUNGAL_1"/>
    <property type="match status" value="1"/>
</dbReference>
<dbReference type="Pfam" id="PF11951">
    <property type="entry name" value="Fungal_trans_2"/>
    <property type="match status" value="1"/>
</dbReference>
<accession>A0A5N5X3J4</accession>
<evidence type="ECO:0000256" key="4">
    <source>
        <dbReference type="ARBA" id="ARBA00023163"/>
    </source>
</evidence>
<evidence type="ECO:0000256" key="5">
    <source>
        <dbReference type="ARBA" id="ARBA00023242"/>
    </source>
</evidence>
<name>A0A5N5X3J4_9EURO</name>
<keyword evidence="4" id="KW-0804">Transcription</keyword>
<evidence type="ECO:0000313" key="7">
    <source>
        <dbReference type="EMBL" id="KAB8075358.1"/>
    </source>
</evidence>
<sequence>MTVPRRRDGCSECRRKKVKCDLRKPVCTRCTRFPKECRYDLNFINEQQRQSRHEYDSAEQHCRSPIRPAARACSAESLWSLPRQLHLNPSPLLSTKESLFFLRLFAAETAPLLFPAAPKLFVRQLISRSLHTPHLLHALLAAAGSHHSRLIGDTTTKSKTIILKFTNYAMSGLRTALCGKEMLKAETTMTALTLCTNDICNGNKDIWRAHLSGATRLLTGFLDHKTKTLHAADIFIVCLVKWFATLDVMANLAGVYANPTDRNRCWYLDEIPDARIGYVDDISGYSPELIPMLAQLGKLAGRQALHVAVEQGMQFTLPKHLLADAQELEASIVSLTDRTVSDATLENHGSGLANDLQNTHRAFVHATLLHLHRRVLLLPRDHNQVREDIVSIINAIQHIDPFSPANVLILWPMFSAGCETNNTSERDLIQNRMANMQSLGMGNYTRARELMRTFWISGSSLPWDVHFAALGLHLVLF</sequence>
<dbReference type="GO" id="GO:0005634">
    <property type="term" value="C:nucleus"/>
    <property type="evidence" value="ECO:0007669"/>
    <property type="project" value="UniProtKB-SubCell"/>
</dbReference>
<proteinExistence type="predicted"/>
<evidence type="ECO:0000256" key="3">
    <source>
        <dbReference type="ARBA" id="ARBA00023125"/>
    </source>
</evidence>
<dbReference type="GO" id="GO:0000976">
    <property type="term" value="F:transcription cis-regulatory region binding"/>
    <property type="evidence" value="ECO:0007669"/>
    <property type="project" value="TreeGrafter"/>
</dbReference>
<feature type="domain" description="Zn(2)-C6 fungal-type" evidence="6">
    <location>
        <begin position="9"/>
        <end position="39"/>
    </location>
</feature>
<keyword evidence="2" id="KW-0805">Transcription regulation</keyword>
<evidence type="ECO:0000313" key="8">
    <source>
        <dbReference type="Proteomes" id="UP000326565"/>
    </source>
</evidence>
<dbReference type="SMART" id="SM00066">
    <property type="entry name" value="GAL4"/>
    <property type="match status" value="1"/>
</dbReference>
<evidence type="ECO:0000256" key="2">
    <source>
        <dbReference type="ARBA" id="ARBA00023015"/>
    </source>
</evidence>
<keyword evidence="3" id="KW-0238">DNA-binding</keyword>
<comment type="subcellular location">
    <subcellularLocation>
        <location evidence="1">Nucleus</location>
    </subcellularLocation>
</comment>
<dbReference type="PROSITE" id="PS50048">
    <property type="entry name" value="ZN2_CY6_FUNGAL_2"/>
    <property type="match status" value="1"/>
</dbReference>
<dbReference type="PANTHER" id="PTHR37534">
    <property type="entry name" value="TRANSCRIPTIONAL ACTIVATOR PROTEIN UGA3"/>
    <property type="match status" value="1"/>
</dbReference>
<protein>
    <recommendedName>
        <fullName evidence="6">Zn(2)-C6 fungal-type domain-containing protein</fullName>
    </recommendedName>
</protein>
<dbReference type="OrthoDB" id="3509362at2759"/>
<evidence type="ECO:0000256" key="1">
    <source>
        <dbReference type="ARBA" id="ARBA00004123"/>
    </source>
</evidence>